<sequence length="334" mass="36180">MAHQFGIHSGYFHPVLRKWQQSDTGITPANLMYPIFISYDPDAEEEIGSMPGVKRWGVNKIAGHLKPLVASGLQSILIFGVADDSTKDEAGSVADNPNKSPVIPAIKLIRQTFPDLLIACDICLCTWTTHGHCGIITGESQGIDVEKSAERLAEIAVNFAKAGCHVVAPSDMMDGRILAIKKGLKTANLLTKVSVLSYSAKFSSCLYGPFRDAAKSAAKFGNREAYQLPVGSAGLAEKAVDRDVQEGADMLMVKPGIYYLDVIRNVKQKHPSYPLFAYQVSGEYSSIILGAKNGLFGLEAAIIESMTCFRRAGTDVVISYFTPKILDMIKSGEI</sequence>
<gene>
    <name evidence="18" type="ORF">Ocin01_03244</name>
</gene>
<dbReference type="EMBL" id="LJIJ01000073">
    <property type="protein sequence ID" value="ODN03440.1"/>
    <property type="molecule type" value="Genomic_DNA"/>
</dbReference>
<feature type="binding site" evidence="15">
    <location>
        <position position="320"/>
    </location>
    <ligand>
        <name>5-aminolevulinate</name>
        <dbReference type="ChEBI" id="CHEBI:356416"/>
        <label>2</label>
    </ligand>
</feature>
<evidence type="ECO:0000313" key="19">
    <source>
        <dbReference type="Proteomes" id="UP000094527"/>
    </source>
</evidence>
<dbReference type="InterPro" id="IPR001731">
    <property type="entry name" value="ALAD"/>
</dbReference>
<evidence type="ECO:0000256" key="11">
    <source>
        <dbReference type="ARBA" id="ARBA00025628"/>
    </source>
</evidence>
<evidence type="ECO:0000256" key="15">
    <source>
        <dbReference type="PIRSR" id="PIRSR001415-2"/>
    </source>
</evidence>
<keyword evidence="8" id="KW-0350">Heme biosynthesis</keyword>
<evidence type="ECO:0000256" key="4">
    <source>
        <dbReference type="ARBA" id="ARBA00012053"/>
    </source>
</evidence>
<comment type="pathway">
    <text evidence="2">Porphyrin-containing compound metabolism; protoporphyrin-IX biosynthesis; coproporphyrinogen-III from 5-aminolevulinate: step 1/4.</text>
</comment>
<dbReference type="GO" id="GO:0008270">
    <property type="term" value="F:zinc ion binding"/>
    <property type="evidence" value="ECO:0007669"/>
    <property type="project" value="TreeGrafter"/>
</dbReference>
<dbReference type="AlphaFoldDB" id="A0A1D2NDU9"/>
<dbReference type="PRINTS" id="PR00144">
    <property type="entry name" value="DALDHYDRTASE"/>
</dbReference>
<dbReference type="UniPathway" id="UPA00251">
    <property type="reaction ID" value="UER00318"/>
</dbReference>
<evidence type="ECO:0000256" key="10">
    <source>
        <dbReference type="ARBA" id="ARBA00023244"/>
    </source>
</evidence>
<feature type="active site" description="Schiff-base intermediate with substrate" evidence="14">
    <location>
        <position position="254"/>
    </location>
</feature>
<feature type="active site" description="Schiff-base intermediate with substrate" evidence="14">
    <location>
        <position position="201"/>
    </location>
</feature>
<dbReference type="OrthoDB" id="1530at2759"/>
<comment type="catalytic activity">
    <reaction evidence="13 16">
        <text>2 5-aminolevulinate = porphobilinogen + 2 H2O + H(+)</text>
        <dbReference type="Rhea" id="RHEA:24064"/>
        <dbReference type="ChEBI" id="CHEBI:15377"/>
        <dbReference type="ChEBI" id="CHEBI:15378"/>
        <dbReference type="ChEBI" id="CHEBI:58126"/>
        <dbReference type="ChEBI" id="CHEBI:356416"/>
        <dbReference type="EC" id="4.2.1.24"/>
    </reaction>
</comment>
<dbReference type="PANTHER" id="PTHR11458:SF0">
    <property type="entry name" value="DELTA-AMINOLEVULINIC ACID DEHYDRATASE"/>
    <property type="match status" value="1"/>
</dbReference>
<dbReference type="OMA" id="YQMDYAN"/>
<evidence type="ECO:0000256" key="16">
    <source>
        <dbReference type="RuleBase" id="RU000515"/>
    </source>
</evidence>
<dbReference type="SUPFAM" id="SSF51569">
    <property type="entry name" value="Aldolase"/>
    <property type="match status" value="1"/>
</dbReference>
<name>A0A1D2NDU9_ORCCI</name>
<evidence type="ECO:0000256" key="5">
    <source>
        <dbReference type="ARBA" id="ARBA00020771"/>
    </source>
</evidence>
<dbReference type="SMART" id="SM01004">
    <property type="entry name" value="ALAD"/>
    <property type="match status" value="1"/>
</dbReference>
<accession>A0A1D2NDU9</accession>
<keyword evidence="19" id="KW-1185">Reference proteome</keyword>
<dbReference type="FunFam" id="3.20.20.70:FF:000048">
    <property type="entry name" value="Delta-aminolevulinic acid dehydratase"/>
    <property type="match status" value="1"/>
</dbReference>
<evidence type="ECO:0000256" key="17">
    <source>
        <dbReference type="RuleBase" id="RU004161"/>
    </source>
</evidence>
<dbReference type="NCBIfam" id="NF006762">
    <property type="entry name" value="PRK09283.1"/>
    <property type="match status" value="1"/>
</dbReference>
<comment type="caution">
    <text evidence="18">The sequence shown here is derived from an EMBL/GenBank/DDBJ whole genome shotgun (WGS) entry which is preliminary data.</text>
</comment>
<feature type="binding site" evidence="15">
    <location>
        <position position="211"/>
    </location>
    <ligand>
        <name>5-aminolevulinate</name>
        <dbReference type="ChEBI" id="CHEBI:356416"/>
        <label>1</label>
    </ligand>
</feature>
<dbReference type="InterPro" id="IPR030656">
    <property type="entry name" value="ALAD_AS"/>
</dbReference>
<comment type="subunit">
    <text evidence="12">Homooctamer; active form. Homohexamer; low activity form.</text>
</comment>
<organism evidence="18 19">
    <name type="scientific">Orchesella cincta</name>
    <name type="common">Springtail</name>
    <name type="synonym">Podura cincta</name>
    <dbReference type="NCBI Taxonomy" id="48709"/>
    <lineage>
        <taxon>Eukaryota</taxon>
        <taxon>Metazoa</taxon>
        <taxon>Ecdysozoa</taxon>
        <taxon>Arthropoda</taxon>
        <taxon>Hexapoda</taxon>
        <taxon>Collembola</taxon>
        <taxon>Entomobryomorpha</taxon>
        <taxon>Entomobryoidea</taxon>
        <taxon>Orchesellidae</taxon>
        <taxon>Orchesellinae</taxon>
        <taxon>Orchesella</taxon>
    </lineage>
</organism>
<evidence type="ECO:0000256" key="2">
    <source>
        <dbReference type="ARBA" id="ARBA00004694"/>
    </source>
</evidence>
<protein>
    <recommendedName>
        <fullName evidence="5 16">Delta-aminolevulinic acid dehydratase</fullName>
        <ecNumber evidence="4 16">4.2.1.24</ecNumber>
    </recommendedName>
</protein>
<evidence type="ECO:0000313" key="18">
    <source>
        <dbReference type="EMBL" id="ODN03440.1"/>
    </source>
</evidence>
<feature type="binding site" evidence="15">
    <location>
        <position position="281"/>
    </location>
    <ligand>
        <name>5-aminolevulinate</name>
        <dbReference type="ChEBI" id="CHEBI:356416"/>
        <label>2</label>
    </ligand>
</feature>
<dbReference type="PANTHER" id="PTHR11458">
    <property type="entry name" value="DELTA-AMINOLEVULINIC ACID DEHYDRATASE"/>
    <property type="match status" value="1"/>
</dbReference>
<evidence type="ECO:0000256" key="12">
    <source>
        <dbReference type="ARBA" id="ARBA00025861"/>
    </source>
</evidence>
<evidence type="ECO:0000256" key="6">
    <source>
        <dbReference type="ARBA" id="ARBA00022723"/>
    </source>
</evidence>
<evidence type="ECO:0000256" key="3">
    <source>
        <dbReference type="ARBA" id="ARBA00008055"/>
    </source>
</evidence>
<dbReference type="Pfam" id="PF00490">
    <property type="entry name" value="ALAD"/>
    <property type="match status" value="1"/>
</dbReference>
<dbReference type="GO" id="GO:0005829">
    <property type="term" value="C:cytosol"/>
    <property type="evidence" value="ECO:0007669"/>
    <property type="project" value="TreeGrafter"/>
</dbReference>
<comment type="similarity">
    <text evidence="3 17">Belongs to the ALAD family.</text>
</comment>
<evidence type="ECO:0000256" key="14">
    <source>
        <dbReference type="PIRSR" id="PIRSR001415-1"/>
    </source>
</evidence>
<keyword evidence="6" id="KW-0479">Metal-binding</keyword>
<evidence type="ECO:0000256" key="1">
    <source>
        <dbReference type="ARBA" id="ARBA00001947"/>
    </source>
</evidence>
<proteinExistence type="inferred from homology"/>
<keyword evidence="10 16" id="KW-0627">Porphyrin biosynthesis</keyword>
<dbReference type="PIRSF" id="PIRSF001415">
    <property type="entry name" value="Porphbilin_synth"/>
    <property type="match status" value="1"/>
</dbReference>
<evidence type="ECO:0000256" key="9">
    <source>
        <dbReference type="ARBA" id="ARBA00023239"/>
    </source>
</evidence>
<comment type="function">
    <text evidence="11">Catalyzes an early step in the biosynthesis of tetrapyrroles. Binds two molecules of 5-aminolevulinate per subunit, each at a distinct site, and catalyzes their condensation to form porphobilinogen.</text>
</comment>
<keyword evidence="7" id="KW-0862">Zinc</keyword>
<keyword evidence="9 16" id="KW-0456">Lyase</keyword>
<evidence type="ECO:0000256" key="8">
    <source>
        <dbReference type="ARBA" id="ARBA00023133"/>
    </source>
</evidence>
<feature type="binding site" evidence="15">
    <location>
        <position position="223"/>
    </location>
    <ligand>
        <name>5-aminolevulinate</name>
        <dbReference type="ChEBI" id="CHEBI:356416"/>
        <label>1</label>
    </ligand>
</feature>
<reference evidence="18 19" key="1">
    <citation type="journal article" date="2016" name="Genome Biol. Evol.">
        <title>Gene Family Evolution Reflects Adaptation to Soil Environmental Stressors in the Genome of the Collembolan Orchesella cincta.</title>
        <authorList>
            <person name="Faddeeva-Vakhrusheva A."/>
            <person name="Derks M.F."/>
            <person name="Anvar S.Y."/>
            <person name="Agamennone V."/>
            <person name="Suring W."/>
            <person name="Smit S."/>
            <person name="van Straalen N.M."/>
            <person name="Roelofs D."/>
        </authorList>
    </citation>
    <scope>NUCLEOTIDE SEQUENCE [LARGE SCALE GENOMIC DNA]</scope>
    <source>
        <tissue evidence="18">Mixed pool</tissue>
    </source>
</reference>
<dbReference type="EC" id="4.2.1.24" evidence="4 16"/>
<dbReference type="GO" id="GO:0006782">
    <property type="term" value="P:protoporphyrinogen IX biosynthetic process"/>
    <property type="evidence" value="ECO:0007669"/>
    <property type="project" value="UniProtKB-UniPathway"/>
</dbReference>
<dbReference type="GO" id="GO:0004655">
    <property type="term" value="F:porphobilinogen synthase activity"/>
    <property type="evidence" value="ECO:0007669"/>
    <property type="project" value="UniProtKB-EC"/>
</dbReference>
<comment type="cofactor">
    <cofactor evidence="1">
        <name>Zn(2+)</name>
        <dbReference type="ChEBI" id="CHEBI:29105"/>
    </cofactor>
</comment>
<dbReference type="Proteomes" id="UP000094527">
    <property type="component" value="Unassembled WGS sequence"/>
</dbReference>
<evidence type="ECO:0000256" key="7">
    <source>
        <dbReference type="ARBA" id="ARBA00022833"/>
    </source>
</evidence>
<dbReference type="STRING" id="48709.A0A1D2NDU9"/>
<dbReference type="Gene3D" id="3.20.20.70">
    <property type="entry name" value="Aldolase class I"/>
    <property type="match status" value="1"/>
</dbReference>
<evidence type="ECO:0000256" key="13">
    <source>
        <dbReference type="ARBA" id="ARBA00047651"/>
    </source>
</evidence>
<dbReference type="PROSITE" id="PS00169">
    <property type="entry name" value="D_ALA_DEHYDRATASE"/>
    <property type="match status" value="1"/>
</dbReference>
<dbReference type="InterPro" id="IPR013785">
    <property type="entry name" value="Aldolase_TIM"/>
</dbReference>